<evidence type="ECO:0000256" key="2">
    <source>
        <dbReference type="ARBA" id="ARBA00006613"/>
    </source>
</evidence>
<dbReference type="EMBL" id="NIVC01000024">
    <property type="protein sequence ID" value="PAA93603.1"/>
    <property type="molecule type" value="Genomic_DNA"/>
</dbReference>
<dbReference type="InterPro" id="IPR002553">
    <property type="entry name" value="Clathrin/coatomer_adapt-like_N"/>
</dbReference>
<dbReference type="PANTHER" id="PTHR22781">
    <property type="entry name" value="DELTA ADAPTIN-RELATED"/>
    <property type="match status" value="1"/>
</dbReference>
<dbReference type="GO" id="GO:0006896">
    <property type="term" value="P:Golgi to vacuole transport"/>
    <property type="evidence" value="ECO:0007669"/>
    <property type="project" value="TreeGrafter"/>
</dbReference>
<dbReference type="GO" id="GO:0030123">
    <property type="term" value="C:AP-3 adaptor complex"/>
    <property type="evidence" value="ECO:0007669"/>
    <property type="project" value="InterPro"/>
</dbReference>
<feature type="region of interest" description="Disordered" evidence="7">
    <location>
        <begin position="817"/>
        <end position="865"/>
    </location>
</feature>
<dbReference type="Proteomes" id="UP000215902">
    <property type="component" value="Unassembled WGS sequence"/>
</dbReference>
<evidence type="ECO:0000256" key="7">
    <source>
        <dbReference type="SAM" id="MobiDB-lite"/>
    </source>
</evidence>
<keyword evidence="5" id="KW-0653">Protein transport</keyword>
<evidence type="ECO:0000256" key="5">
    <source>
        <dbReference type="ARBA" id="ARBA00022927"/>
    </source>
</evidence>
<keyword evidence="10" id="KW-1185">Reference proteome</keyword>
<dbReference type="PANTHER" id="PTHR22781:SF12">
    <property type="entry name" value="AP-3 COMPLEX SUBUNIT DELTA-1"/>
    <property type="match status" value="1"/>
</dbReference>
<feature type="compositionally biased region" description="Basic residues" evidence="7">
    <location>
        <begin position="772"/>
        <end position="782"/>
    </location>
</feature>
<feature type="region of interest" description="Disordered" evidence="7">
    <location>
        <begin position="766"/>
        <end position="793"/>
    </location>
</feature>
<dbReference type="SUPFAM" id="SSF48371">
    <property type="entry name" value="ARM repeat"/>
    <property type="match status" value="1"/>
</dbReference>
<dbReference type="Gene3D" id="1.25.10.10">
    <property type="entry name" value="Leucine-rich Repeat Variant"/>
    <property type="match status" value="1"/>
</dbReference>
<gene>
    <name evidence="9" type="ORF">BOX15_Mlig014388g1</name>
</gene>
<dbReference type="GO" id="GO:0010008">
    <property type="term" value="C:endosome membrane"/>
    <property type="evidence" value="ECO:0007669"/>
    <property type="project" value="TreeGrafter"/>
</dbReference>
<keyword evidence="4" id="KW-0677">Repeat</keyword>
<feature type="domain" description="Clathrin/coatomer adaptor adaptin-like N-terminal" evidence="8">
    <location>
        <begin position="56"/>
        <end position="617"/>
    </location>
</feature>
<dbReference type="GO" id="GO:0006623">
    <property type="term" value="P:protein targeting to vacuole"/>
    <property type="evidence" value="ECO:0007669"/>
    <property type="project" value="TreeGrafter"/>
</dbReference>
<comment type="similarity">
    <text evidence="2">Belongs to the adaptor complexes large subunit family.</text>
</comment>
<dbReference type="STRING" id="282301.A0A267H5Q3"/>
<dbReference type="Pfam" id="PF01602">
    <property type="entry name" value="Adaptin_N"/>
    <property type="match status" value="1"/>
</dbReference>
<feature type="compositionally biased region" description="Polar residues" evidence="7">
    <location>
        <begin position="726"/>
        <end position="742"/>
    </location>
</feature>
<evidence type="ECO:0000256" key="3">
    <source>
        <dbReference type="ARBA" id="ARBA00022448"/>
    </source>
</evidence>
<comment type="subcellular location">
    <subcellularLocation>
        <location evidence="1">Endomembrane system</location>
    </subcellularLocation>
</comment>
<keyword evidence="6" id="KW-0472">Membrane</keyword>
<comment type="caution">
    <text evidence="9">The sequence shown here is derived from an EMBL/GenBank/DDBJ whole genome shotgun (WGS) entry which is preliminary data.</text>
</comment>
<evidence type="ECO:0000313" key="10">
    <source>
        <dbReference type="Proteomes" id="UP000215902"/>
    </source>
</evidence>
<evidence type="ECO:0000313" key="9">
    <source>
        <dbReference type="EMBL" id="PAA93603.1"/>
    </source>
</evidence>
<keyword evidence="3" id="KW-0813">Transport</keyword>
<organism evidence="9 10">
    <name type="scientific">Macrostomum lignano</name>
    <dbReference type="NCBI Taxonomy" id="282301"/>
    <lineage>
        <taxon>Eukaryota</taxon>
        <taxon>Metazoa</taxon>
        <taxon>Spiralia</taxon>
        <taxon>Lophotrochozoa</taxon>
        <taxon>Platyhelminthes</taxon>
        <taxon>Rhabditophora</taxon>
        <taxon>Macrostomorpha</taxon>
        <taxon>Macrostomida</taxon>
        <taxon>Macrostomidae</taxon>
        <taxon>Macrostomum</taxon>
    </lineage>
</organism>
<dbReference type="InterPro" id="IPR017105">
    <property type="entry name" value="AP3_complex_dsu"/>
</dbReference>
<dbReference type="OrthoDB" id="10264595at2759"/>
<feature type="region of interest" description="Disordered" evidence="7">
    <location>
        <begin position="669"/>
        <end position="742"/>
    </location>
</feature>
<evidence type="ECO:0000256" key="4">
    <source>
        <dbReference type="ARBA" id="ARBA00022737"/>
    </source>
</evidence>
<protein>
    <recommendedName>
        <fullName evidence="8">Clathrin/coatomer adaptor adaptin-like N-terminal domain-containing protein</fullName>
    </recommendedName>
</protein>
<feature type="compositionally biased region" description="Basic residues" evidence="7">
    <location>
        <begin position="836"/>
        <end position="845"/>
    </location>
</feature>
<evidence type="ECO:0000256" key="6">
    <source>
        <dbReference type="ARBA" id="ARBA00023136"/>
    </source>
</evidence>
<evidence type="ECO:0000256" key="1">
    <source>
        <dbReference type="ARBA" id="ARBA00004308"/>
    </source>
</evidence>
<dbReference type="AlphaFoldDB" id="A0A267H5Q3"/>
<name>A0A267H5Q3_9PLAT</name>
<accession>A0A267H5Q3</accession>
<proteinExistence type="inferred from homology"/>
<reference evidence="9 10" key="1">
    <citation type="submission" date="2017-06" db="EMBL/GenBank/DDBJ databases">
        <title>A platform for efficient transgenesis in Macrostomum lignano, a flatworm model organism for stem cell research.</title>
        <authorList>
            <person name="Berezikov E."/>
        </authorList>
    </citation>
    <scope>NUCLEOTIDE SEQUENCE [LARGE SCALE GENOMIC DNA]</scope>
    <source>
        <strain evidence="9">DV1</strain>
        <tissue evidence="9">Whole organism</tissue>
    </source>
</reference>
<evidence type="ECO:0000259" key="8">
    <source>
        <dbReference type="Pfam" id="PF01602"/>
    </source>
</evidence>
<sequence length="1109" mass="120312">MRSRSLPTPGLKPASKYFFLRNLVLPLSRRFAPIFLILKDPAFLTELAELARRDFSRRDCRSGLIRLIQLRTLDCSGVSAGLSWSGVRILESMSSNRFALKRLAYLAASLIFDNDSAAELLILATNLLRKDLCSTCPVETSSTLCSLASFMTADLAKDLCNDLLSLAASSPHACVRARCTLLLPRLLARFPEAAGLAFASLRDRLGDAHAAVRGAAVCATCELAGSAGANPGACLPLAPALFRLLCSGECCFGLATAWHAAKLLRLFALLTQLEPRLGRKLIDPIVAQLQDSSSIPLLYECVNTLVTALQTAQDRVPASSRSTAIHMCSSRLHSLLEHYDRNIRCLGLMSMARLTALDPKSAQSQRELVASACLTDSDASVSCRAADLLCRLACRDSLADTVRLLRGHLADSLGLHRRARLLEQLLTCCSAANYSLVSPNFDWYIVELFNLSVVVANDALVSNECPLGRQLVEVSRCLATVVSRRRARQLCLNVLIGAADCRPSPVRLLPAAAWLYAEFADDVEDDDLADSVAAEAMLRLPRCPIVVGRLADWQQAALLHSGVKLTVKRALRRGRNSSGRPAPADLLSECVERLESLVRSPLLEVQERAVSCHSLLRAAAAAAPACGVDWLAALFERDRQLEPVGPAAQRQVHPPDGLDLEAWINAPLAATDSQRKKKKKTKQKRQAAANPVPAPELRDSADQQQQQQQVCQSGKEQNPHYLKSPADQSNKSDAVDSANSPLSVDQQLLRGLARSDYYLMQHRRLAEQSVGRRSKSGSKKLRQPPPPVEAGVRDCENLGEESDELFSAAVVSTALDSPEVAGVSKKDNANSLLKEKQKKKRKKAKRESVSSSVGDYESLPNSKLNNSKAKSVNLTEYLTVSSLSPGCVEQSDLTAKLELAWPTDAEQRLLHLRLRAPARLSVVSAHLLTLAAQEPADTPVHFPGCPLAPGQCTASVCVPWSSKRRARLKLHCLFGDAVNFCVADVRLPSLRLSAQLRPDSSMTPELLQQRVAEGRLPGQAQVQLRLVAKGATEFGAIEARLAPIARPLISAPNSTLCASVDSRGWSASLLAKLSADSSVRLEIRARDQAAADGLAEELRWVLDRSVSSL</sequence>
<dbReference type="InterPro" id="IPR016024">
    <property type="entry name" value="ARM-type_fold"/>
</dbReference>
<dbReference type="InterPro" id="IPR011989">
    <property type="entry name" value="ARM-like"/>
</dbReference>
<feature type="compositionally biased region" description="Basic residues" evidence="7">
    <location>
        <begin position="675"/>
        <end position="685"/>
    </location>
</feature>